<keyword evidence="3" id="KW-1185">Reference proteome</keyword>
<organism evidence="2 3">
    <name type="scientific">Byssothecium circinans</name>
    <dbReference type="NCBI Taxonomy" id="147558"/>
    <lineage>
        <taxon>Eukaryota</taxon>
        <taxon>Fungi</taxon>
        <taxon>Dikarya</taxon>
        <taxon>Ascomycota</taxon>
        <taxon>Pezizomycotina</taxon>
        <taxon>Dothideomycetes</taxon>
        <taxon>Pleosporomycetidae</taxon>
        <taxon>Pleosporales</taxon>
        <taxon>Massarineae</taxon>
        <taxon>Massarinaceae</taxon>
        <taxon>Byssothecium</taxon>
    </lineage>
</organism>
<dbReference type="SUPFAM" id="SSF53474">
    <property type="entry name" value="alpha/beta-Hydrolases"/>
    <property type="match status" value="1"/>
</dbReference>
<dbReference type="AlphaFoldDB" id="A0A6A5TH93"/>
<accession>A0A6A5TH93</accession>
<keyword evidence="1" id="KW-0378">Hydrolase</keyword>
<evidence type="ECO:0000313" key="2">
    <source>
        <dbReference type="EMBL" id="KAF1952223.1"/>
    </source>
</evidence>
<dbReference type="InterPro" id="IPR029058">
    <property type="entry name" value="AB_hydrolase_fold"/>
</dbReference>
<dbReference type="GO" id="GO:0006508">
    <property type="term" value="P:proteolysis"/>
    <property type="evidence" value="ECO:0007669"/>
    <property type="project" value="InterPro"/>
</dbReference>
<dbReference type="PRINTS" id="PR00793">
    <property type="entry name" value="PROAMNOPTASE"/>
</dbReference>
<gene>
    <name evidence="2" type="ORF">CC80DRAFT_508264</name>
</gene>
<dbReference type="Proteomes" id="UP000800035">
    <property type="component" value="Unassembled WGS sequence"/>
</dbReference>
<dbReference type="GO" id="GO:0008233">
    <property type="term" value="F:peptidase activity"/>
    <property type="evidence" value="ECO:0007669"/>
    <property type="project" value="InterPro"/>
</dbReference>
<dbReference type="InterPro" id="IPR002410">
    <property type="entry name" value="Peptidase_S33"/>
</dbReference>
<protein>
    <recommendedName>
        <fullName evidence="4">AB hydrolase-1 domain-containing protein</fullName>
    </recommendedName>
</protein>
<name>A0A6A5TH93_9PLEO</name>
<evidence type="ECO:0008006" key="4">
    <source>
        <dbReference type="Google" id="ProtNLM"/>
    </source>
</evidence>
<dbReference type="EMBL" id="ML977012">
    <property type="protein sequence ID" value="KAF1952223.1"/>
    <property type="molecule type" value="Genomic_DNA"/>
</dbReference>
<sequence>MLRFPATTCETWYKIIGELNDGIPLIALHGGPGAAHEYLLPLIGLHGKCNLTIVFYDQVGCGNSTRLREKAGDETFWTVDLFIHELENLTGFLGIREHGFRILGQSCGILRNATVTMISTATSLQAGPVAYGCVDGVASLGGRFYGLANHVSPRPNRDGHEYSRQS</sequence>
<dbReference type="OrthoDB" id="190201at2759"/>
<evidence type="ECO:0000256" key="1">
    <source>
        <dbReference type="ARBA" id="ARBA00022801"/>
    </source>
</evidence>
<proteinExistence type="predicted"/>
<dbReference type="Gene3D" id="3.40.50.1820">
    <property type="entry name" value="alpha/beta hydrolase"/>
    <property type="match status" value="1"/>
</dbReference>
<evidence type="ECO:0000313" key="3">
    <source>
        <dbReference type="Proteomes" id="UP000800035"/>
    </source>
</evidence>
<reference evidence="2" key="1">
    <citation type="journal article" date="2020" name="Stud. Mycol.">
        <title>101 Dothideomycetes genomes: a test case for predicting lifestyles and emergence of pathogens.</title>
        <authorList>
            <person name="Haridas S."/>
            <person name="Albert R."/>
            <person name="Binder M."/>
            <person name="Bloem J."/>
            <person name="Labutti K."/>
            <person name="Salamov A."/>
            <person name="Andreopoulos B."/>
            <person name="Baker S."/>
            <person name="Barry K."/>
            <person name="Bills G."/>
            <person name="Bluhm B."/>
            <person name="Cannon C."/>
            <person name="Castanera R."/>
            <person name="Culley D."/>
            <person name="Daum C."/>
            <person name="Ezra D."/>
            <person name="Gonzalez J."/>
            <person name="Henrissat B."/>
            <person name="Kuo A."/>
            <person name="Liang C."/>
            <person name="Lipzen A."/>
            <person name="Lutzoni F."/>
            <person name="Magnuson J."/>
            <person name="Mondo S."/>
            <person name="Nolan M."/>
            <person name="Ohm R."/>
            <person name="Pangilinan J."/>
            <person name="Park H.-J."/>
            <person name="Ramirez L."/>
            <person name="Alfaro M."/>
            <person name="Sun H."/>
            <person name="Tritt A."/>
            <person name="Yoshinaga Y."/>
            <person name="Zwiers L.-H."/>
            <person name="Turgeon B."/>
            <person name="Goodwin S."/>
            <person name="Spatafora J."/>
            <person name="Crous P."/>
            <person name="Grigoriev I."/>
        </authorList>
    </citation>
    <scope>NUCLEOTIDE SEQUENCE</scope>
    <source>
        <strain evidence="2">CBS 675.92</strain>
    </source>
</reference>